<feature type="domain" description="Cadherin" evidence="9">
    <location>
        <begin position="265"/>
        <end position="291"/>
    </location>
</feature>
<dbReference type="PRINTS" id="PR00205">
    <property type="entry name" value="CADHERIN"/>
</dbReference>
<dbReference type="SMART" id="SM00112">
    <property type="entry name" value="CA"/>
    <property type="match status" value="12"/>
</dbReference>
<dbReference type="PROSITE" id="PS00232">
    <property type="entry name" value="CADHERIN_1"/>
    <property type="match status" value="8"/>
</dbReference>
<dbReference type="Pfam" id="PF00028">
    <property type="entry name" value="Cadherin"/>
    <property type="match status" value="10"/>
</dbReference>
<dbReference type="CDD" id="cd11304">
    <property type="entry name" value="Cadherin_repeat"/>
    <property type="match status" value="12"/>
</dbReference>
<dbReference type="SUPFAM" id="SSF49313">
    <property type="entry name" value="Cadherin-like"/>
    <property type="match status" value="12"/>
</dbReference>
<feature type="domain" description="Cadherin" evidence="9">
    <location>
        <begin position="1371"/>
        <end position="1480"/>
    </location>
</feature>
<keyword evidence="3" id="KW-0732">Signal</keyword>
<name>A0A7R9FHP5_9NEOP</name>
<organism evidence="10">
    <name type="scientific">Timema tahoe</name>
    <dbReference type="NCBI Taxonomy" id="61484"/>
    <lineage>
        <taxon>Eukaryota</taxon>
        <taxon>Metazoa</taxon>
        <taxon>Ecdysozoa</taxon>
        <taxon>Arthropoda</taxon>
        <taxon>Hexapoda</taxon>
        <taxon>Insecta</taxon>
        <taxon>Pterygota</taxon>
        <taxon>Neoptera</taxon>
        <taxon>Polyneoptera</taxon>
        <taxon>Phasmatodea</taxon>
        <taxon>Timematodea</taxon>
        <taxon>Timematoidea</taxon>
        <taxon>Timematidae</taxon>
        <taxon>Timema</taxon>
    </lineage>
</organism>
<dbReference type="FunFam" id="2.60.40.60:FF:000020">
    <property type="entry name" value="Dachsous cadherin-related 1b"/>
    <property type="match status" value="1"/>
</dbReference>
<keyword evidence="4" id="KW-0677">Repeat</keyword>
<evidence type="ECO:0000256" key="8">
    <source>
        <dbReference type="PROSITE-ProRule" id="PRU00043"/>
    </source>
</evidence>
<comment type="subcellular location">
    <subcellularLocation>
        <location evidence="1">Membrane</location>
    </subcellularLocation>
</comment>
<feature type="domain" description="Cadherin" evidence="9">
    <location>
        <begin position="1029"/>
        <end position="1100"/>
    </location>
</feature>
<dbReference type="EMBL" id="OE000391">
    <property type="protein sequence ID" value="CAD7453679.1"/>
    <property type="molecule type" value="Genomic_DNA"/>
</dbReference>
<evidence type="ECO:0000256" key="4">
    <source>
        <dbReference type="ARBA" id="ARBA00022737"/>
    </source>
</evidence>
<dbReference type="FunFam" id="2.60.40.60:FF:000092">
    <property type="entry name" value="Protocadherin 8"/>
    <property type="match status" value="1"/>
</dbReference>
<feature type="domain" description="Cadherin" evidence="9">
    <location>
        <begin position="402"/>
        <end position="519"/>
    </location>
</feature>
<evidence type="ECO:0000256" key="6">
    <source>
        <dbReference type="ARBA" id="ARBA00022989"/>
    </source>
</evidence>
<evidence type="ECO:0000259" key="9">
    <source>
        <dbReference type="PROSITE" id="PS50268"/>
    </source>
</evidence>
<feature type="domain" description="Cadherin" evidence="9">
    <location>
        <begin position="1622"/>
        <end position="1741"/>
    </location>
</feature>
<dbReference type="GO" id="GO:0060429">
    <property type="term" value="P:epithelium development"/>
    <property type="evidence" value="ECO:0007669"/>
    <property type="project" value="UniProtKB-ARBA"/>
</dbReference>
<dbReference type="Gene3D" id="2.60.40.60">
    <property type="entry name" value="Cadherins"/>
    <property type="match status" value="12"/>
</dbReference>
<reference evidence="10" key="1">
    <citation type="submission" date="2020-11" db="EMBL/GenBank/DDBJ databases">
        <authorList>
            <person name="Tran Van P."/>
        </authorList>
    </citation>
    <scope>NUCLEOTIDE SEQUENCE</scope>
</reference>
<dbReference type="GO" id="GO:0005509">
    <property type="term" value="F:calcium ion binding"/>
    <property type="evidence" value="ECO:0007669"/>
    <property type="project" value="UniProtKB-UniRule"/>
</dbReference>
<dbReference type="PANTHER" id="PTHR24026:SF129">
    <property type="entry name" value="CADHERIN-89D"/>
    <property type="match status" value="1"/>
</dbReference>
<keyword evidence="2" id="KW-0812">Transmembrane</keyword>
<feature type="domain" description="Cadherin" evidence="9">
    <location>
        <begin position="864"/>
        <end position="974"/>
    </location>
</feature>
<feature type="domain" description="Cadherin" evidence="9">
    <location>
        <begin position="1101"/>
        <end position="1214"/>
    </location>
</feature>
<sequence length="1870" mass="205305">MARFIVRHRAPQVRLDNQTQDDIDRDQNGTGQFHMRYWSIPFGRSTRKVLYNDLAAQFNTLQTRRCVWTRKLCNYVDCAETANGDEKLSPTADLSATCTDMSTITNLGLCLRCQFYPAGEYLRFVRVPENVPIGGEVLQIEVHPRNNLTLQPVDKVLATLGSLVPGTSSSGGLIARCILSGSVQSAGITTNVSLKCSVIIPSVPNEQLSDTYTGRSTWVEDVSYFTYLDQSDQVVSVRLAQSLENLVDSDNPQNVLKFRLVCDYDDGEDMISSYLSVTVYVEDINDHSPEFQNAPYHITVDELTPVGLTIFRGIHAVDRDKPNTPNSDVQYSIVEGNEKGKFALESSHRAALVVRRALDYDTGDIDFELTVMASDRGSPPRNSSTNIRVSVLDNDDLSPKFARDVYRTSVTEFYPVTGARVHQELRFDTPLLAFDQDLAIATPVRYDLIAGNDRHLFSIDPRNGSIFLEQELDLDQERTLPGNTFVLQVQASQVDNPLKTGVARVEVELLDLNDNLPQFEVQLYNISIVENLPNGFSVLQVSAADKDQVGTLSFSSGIGSLGSGTSFFSSQDKREHGDNGEFSYQLEDPSEAFTMDPRSGWLTVRDQAKLDRESQSSLFMKVFAREKAPSVVRNVSASSVSVEVTLLDANDNNPSFLPSNLYEFTVESDAKVGSVVGRVQAVDPDLGRNGMVLYDLQRPAAHNGSTGAGLPFAVDAQSGNLLVIDSPLAEGRHAVFVEASDQPSNPSERRFSLAVVTVEVVGTNSRGASQSSRDCRDPQGFIEILKVLLRSSRACCDPPGLVEILKGLLRLSRDCRDPQGLVEILKGLSRSSRVCRDPQGLVAILKGLLRSSRACKGSEVPDFLGSPYEFWVGDNVPVGTSVGQMRVTDAVDRNKVIYDMLHSYHDGVPFAVEERSGTITVVDDISKFEPVLYDFEAVATDGSDVTLVTNVTIHVVELDRMGGSERDKERREQFSLFPNEVFILDRVAAAPIQFRVRENLSGALVGQLLNHTASGGRNSSVESGRWRNLKFTIANQQDVADKFAVSQDGTLYTQRGLDREEREDYRLTLIAENSRGVVRGAGVYQVNVLVEDENDNPPVFDRSSYEGRIQENSPSGSEVKLDHPIKASDADLGGNAQFTFTLHGDGSELFSVEQPTGRVYLRAGTLDREEKPIYLLRVVTRDKGRDSHHIAGNLNSEVKLTIYVDDVNDNAPTFLQMVSLLDQDVEISGPQGASSDPNSTLAPRVVTTNFTDHDDALYAAPLVTVSENTPVGMPILRLLAGDRDAGSNATVTYGIPLETYVTNKILLPPKASSKNHFSIHPMTGEVSVARVLPPETEFLLNVTAVDGGGATGNVSIRIYVRDVNDHAPVFKKSWYTFNLKEGYYVSHPIGAVEATDQDHGDNANVSYVIVQSGGDFPPLPFRISEGNGTLSVTGNVDRETRDSYSFQVMAQDGGPIKDRKRSVVDVEVNVLDVNDNAPSFYNYDHILQIFSRSEEGSHASENPLLVPIYYASVLENSPPGTVVSKVSANDSDFPGNGNGLLLFNIPYGSDGGDVFAVDSKEGIIRTVGKLDFETQASYNVSVVASDLGNPSLSSTAVLSVSVVDVHEEEEEGSGEIRRPMFAHRYYEVEVEENSAPMTPLLDLNVTETYRKLNLKFSLVPTPGSDSFRIQPRNGTLYVVKSLDRETTDKYELRVRVDNVKKGRGMPVLLYPLPAHRLADLAANEVKVIVRVKDVNDNTPRFIVNGRPIVAAIPTTANYGYQIVKLQPHSTPVFVQAVDADEGLNADVRYQILGRADDESRKFTVDPLTGQVRSIVSFSRDAGRVFGFDVKATDKRGADDGRSSITNVFVSNPSCRGQPVAGEHNLCRVPG</sequence>
<gene>
    <name evidence="10" type="ORF">TTEB3V08_LOCUS1808</name>
</gene>
<dbReference type="InterPro" id="IPR020894">
    <property type="entry name" value="Cadherin_CS"/>
</dbReference>
<keyword evidence="6" id="KW-1133">Transmembrane helix</keyword>
<dbReference type="FunFam" id="2.60.40.60:FF:000266">
    <property type="entry name" value="Cadherin 23"/>
    <property type="match status" value="1"/>
</dbReference>
<evidence type="ECO:0000256" key="7">
    <source>
        <dbReference type="ARBA" id="ARBA00023136"/>
    </source>
</evidence>
<dbReference type="PROSITE" id="PS50268">
    <property type="entry name" value="CADHERIN_2"/>
    <property type="match status" value="13"/>
</dbReference>
<dbReference type="GO" id="GO:0009653">
    <property type="term" value="P:anatomical structure morphogenesis"/>
    <property type="evidence" value="ECO:0007669"/>
    <property type="project" value="UniProtKB-ARBA"/>
</dbReference>
<evidence type="ECO:0000313" key="10">
    <source>
        <dbReference type="EMBL" id="CAD7453679.1"/>
    </source>
</evidence>
<feature type="domain" description="Cadherin" evidence="9">
    <location>
        <begin position="520"/>
        <end position="656"/>
    </location>
</feature>
<dbReference type="FunFam" id="2.60.40.60:FF:000015">
    <property type="entry name" value="FAT atypical cadherin 1"/>
    <property type="match status" value="1"/>
</dbReference>
<dbReference type="GO" id="GO:0005886">
    <property type="term" value="C:plasma membrane"/>
    <property type="evidence" value="ECO:0007669"/>
    <property type="project" value="UniProtKB-SubCell"/>
</dbReference>
<keyword evidence="5 8" id="KW-0106">Calcium</keyword>
<proteinExistence type="predicted"/>
<feature type="domain" description="Cadherin" evidence="9">
    <location>
        <begin position="658"/>
        <end position="780"/>
    </location>
</feature>
<evidence type="ECO:0000256" key="3">
    <source>
        <dbReference type="ARBA" id="ARBA00022729"/>
    </source>
</evidence>
<evidence type="ECO:0000256" key="5">
    <source>
        <dbReference type="ARBA" id="ARBA00022837"/>
    </source>
</evidence>
<feature type="domain" description="Cadherin" evidence="9">
    <location>
        <begin position="1505"/>
        <end position="1621"/>
    </location>
</feature>
<feature type="domain" description="Cadherin" evidence="9">
    <location>
        <begin position="292"/>
        <end position="401"/>
    </location>
</feature>
<feature type="domain" description="Cadherin" evidence="9">
    <location>
        <begin position="1257"/>
        <end position="1370"/>
    </location>
</feature>
<accession>A0A7R9FHP5</accession>
<keyword evidence="7" id="KW-0472">Membrane</keyword>
<dbReference type="InterPro" id="IPR002126">
    <property type="entry name" value="Cadherin-like_dom"/>
</dbReference>
<dbReference type="PANTHER" id="PTHR24026">
    <property type="entry name" value="FAT ATYPICAL CADHERIN-RELATED"/>
    <property type="match status" value="1"/>
</dbReference>
<evidence type="ECO:0000256" key="1">
    <source>
        <dbReference type="ARBA" id="ARBA00004370"/>
    </source>
</evidence>
<dbReference type="GO" id="GO:0007156">
    <property type="term" value="P:homophilic cell adhesion via plasma membrane adhesion molecules"/>
    <property type="evidence" value="ECO:0007669"/>
    <property type="project" value="InterPro"/>
</dbReference>
<evidence type="ECO:0000256" key="2">
    <source>
        <dbReference type="ARBA" id="ARBA00022692"/>
    </source>
</evidence>
<protein>
    <recommendedName>
        <fullName evidence="9">Cadherin domain-containing protein</fullName>
    </recommendedName>
</protein>
<feature type="domain" description="Cadherin" evidence="9">
    <location>
        <begin position="1754"/>
        <end position="1860"/>
    </location>
</feature>
<dbReference type="InterPro" id="IPR015919">
    <property type="entry name" value="Cadherin-like_sf"/>
</dbReference>
<dbReference type="FunFam" id="2.60.40.60:FF:000104">
    <property type="entry name" value="cadherin-23 isoform X1"/>
    <property type="match status" value="1"/>
</dbReference>